<dbReference type="AlphaFoldDB" id="A0A179UES8"/>
<dbReference type="GeneID" id="8510163"/>
<dbReference type="PROSITE" id="PS51184">
    <property type="entry name" value="JMJC"/>
    <property type="match status" value="1"/>
</dbReference>
<feature type="compositionally biased region" description="Gly residues" evidence="1">
    <location>
        <begin position="529"/>
        <end position="541"/>
    </location>
</feature>
<feature type="compositionally biased region" description="Pro residues" evidence="1">
    <location>
        <begin position="281"/>
        <end position="293"/>
    </location>
</feature>
<feature type="domain" description="F-box" evidence="2">
    <location>
        <begin position="52"/>
        <end position="98"/>
    </location>
</feature>
<dbReference type="InterPro" id="IPR003347">
    <property type="entry name" value="JmjC_dom"/>
</dbReference>
<organism evidence="4 5">
    <name type="scientific">Blastomyces gilchristii (strain SLH14081)</name>
    <name type="common">Blastomyces dermatitidis</name>
    <dbReference type="NCBI Taxonomy" id="559298"/>
    <lineage>
        <taxon>Eukaryota</taxon>
        <taxon>Fungi</taxon>
        <taxon>Dikarya</taxon>
        <taxon>Ascomycota</taxon>
        <taxon>Pezizomycotina</taxon>
        <taxon>Eurotiomycetes</taxon>
        <taxon>Eurotiomycetidae</taxon>
        <taxon>Onygenales</taxon>
        <taxon>Ajellomycetaceae</taxon>
        <taxon>Blastomyces</taxon>
    </lineage>
</organism>
<name>A0A179UES8_BLAGS</name>
<dbReference type="SUPFAM" id="SSF81383">
    <property type="entry name" value="F-box domain"/>
    <property type="match status" value="1"/>
</dbReference>
<dbReference type="SMART" id="SM00256">
    <property type="entry name" value="FBOX"/>
    <property type="match status" value="1"/>
</dbReference>
<accession>A0A179UES8</accession>
<dbReference type="Gene3D" id="1.20.1280.50">
    <property type="match status" value="1"/>
</dbReference>
<dbReference type="PANTHER" id="PTHR12480:SF21">
    <property type="entry name" value="JMJC DOMAIN-CONTAINING PROTEIN 8"/>
    <property type="match status" value="1"/>
</dbReference>
<dbReference type="SUPFAM" id="SSF51197">
    <property type="entry name" value="Clavaminate synthase-like"/>
    <property type="match status" value="1"/>
</dbReference>
<evidence type="ECO:0000256" key="1">
    <source>
        <dbReference type="SAM" id="MobiDB-lite"/>
    </source>
</evidence>
<dbReference type="GO" id="GO:0005634">
    <property type="term" value="C:nucleus"/>
    <property type="evidence" value="ECO:0007669"/>
    <property type="project" value="TreeGrafter"/>
</dbReference>
<feature type="domain" description="JmjC" evidence="3">
    <location>
        <begin position="279"/>
        <end position="467"/>
    </location>
</feature>
<evidence type="ECO:0000313" key="4">
    <source>
        <dbReference type="EMBL" id="OAT05501.1"/>
    </source>
</evidence>
<feature type="region of interest" description="Disordered" evidence="1">
    <location>
        <begin position="518"/>
        <end position="549"/>
    </location>
</feature>
<dbReference type="STRING" id="559298.A0A179UES8"/>
<dbReference type="PROSITE" id="PS50181">
    <property type="entry name" value="FBOX"/>
    <property type="match status" value="1"/>
</dbReference>
<reference evidence="5" key="1">
    <citation type="journal article" date="2015" name="PLoS Genet.">
        <title>The dynamic genome and transcriptome of the human fungal pathogen Blastomyces and close relative Emmonsia.</title>
        <authorList>
            <person name="Munoz J.F."/>
            <person name="Gauthier G.M."/>
            <person name="Desjardins C.A."/>
            <person name="Gallo J.E."/>
            <person name="Holder J."/>
            <person name="Sullivan T.D."/>
            <person name="Marty A.J."/>
            <person name="Carmen J.C."/>
            <person name="Chen Z."/>
            <person name="Ding L."/>
            <person name="Gujja S."/>
            <person name="Magrini V."/>
            <person name="Misas E."/>
            <person name="Mitreva M."/>
            <person name="Priest M."/>
            <person name="Saif S."/>
            <person name="Whiston E.A."/>
            <person name="Young S."/>
            <person name="Zeng Q."/>
            <person name="Goldman W.E."/>
            <person name="Mardis E.R."/>
            <person name="Taylor J.W."/>
            <person name="McEwen J.G."/>
            <person name="Clay O.K."/>
            <person name="Klein B.S."/>
            <person name="Cuomo C.A."/>
        </authorList>
    </citation>
    <scope>NUCLEOTIDE SEQUENCE [LARGE SCALE GENOMIC DNA]</scope>
    <source>
        <strain evidence="5">SLH14081</strain>
    </source>
</reference>
<dbReference type="SMART" id="SM00558">
    <property type="entry name" value="JmjC"/>
    <property type="match status" value="1"/>
</dbReference>
<dbReference type="InterPro" id="IPR036047">
    <property type="entry name" value="F-box-like_dom_sf"/>
</dbReference>
<feature type="region of interest" description="Disordered" evidence="1">
    <location>
        <begin position="250"/>
        <end position="293"/>
    </location>
</feature>
<dbReference type="PANTHER" id="PTHR12480">
    <property type="entry name" value="ARGININE DEMETHYLASE AND LYSYL-HYDROXYLASE JMJD"/>
    <property type="match status" value="1"/>
</dbReference>
<dbReference type="GO" id="GO:0000987">
    <property type="term" value="F:cis-regulatory region sequence-specific DNA binding"/>
    <property type="evidence" value="ECO:0007669"/>
    <property type="project" value="TreeGrafter"/>
</dbReference>
<feature type="compositionally biased region" description="Low complexity" evidence="1">
    <location>
        <begin position="254"/>
        <end position="275"/>
    </location>
</feature>
<dbReference type="VEuPathDB" id="FungiDB:BDBG_01891"/>
<dbReference type="Pfam" id="PF12937">
    <property type="entry name" value="F-box-like"/>
    <property type="match status" value="1"/>
</dbReference>
<evidence type="ECO:0000259" key="2">
    <source>
        <dbReference type="PROSITE" id="PS50181"/>
    </source>
</evidence>
<protein>
    <submittedName>
        <fullName evidence="4">F-box and JmjC domain-containing protein</fullName>
    </submittedName>
</protein>
<dbReference type="RefSeq" id="XP_002627220.2">
    <property type="nucleotide sequence ID" value="XM_002627174.2"/>
</dbReference>
<sequence>MHVTDRTVRRSMPFGDMPVDLDSDVDVIPSHPLGIKPSGNALTATHNIRHAIGSLAVLSDELIILLLECLDSTSLLRLGATCKALYAFTRAEELWKALFIANPPKNFTWRGTWHATYLNLPTAKIALPDCSHLYSDVLHRPFYCAHVSLSAYTSNIPARNQIPRLTNLTLAEFQESWTNRPFILTEPVKSWPAYRDWSIEYLLKRYANTTFRAEAVDWPLETYVEYMKNNTDESPLYLFDRSFMEKMGLPTASTTTTTTTTTTNGTNGTNGRTTTHSQPESQPPEPAYTPPPPFSEDLFSALGPDRPDHRWLIIGPPRSGSTFHKDPNATSAWNAVLRGSKYWIMFPSHAAGTSSNNSGAGAGSGGALLPSPPGVYVSADHSEVTSPLSIAEWFVGFHGAARRMQGCVEGVCAAGEVLHVPSGWWHLVVNLEEEEEEEAGAAVIAITQNFVPRGHLVEVLRFLSGKKEQVSGFRRGVEDPFGLFVERLRGVEPGLVEEALREMEREAEGRKRKWDEIVKGSVDGESEAGEGGGGFSFGFGDDGSDIEVP</sequence>
<dbReference type="KEGG" id="bgh:BDBG_01891"/>
<proteinExistence type="predicted"/>
<dbReference type="InterPro" id="IPR001810">
    <property type="entry name" value="F-box_dom"/>
</dbReference>
<dbReference type="InterPro" id="IPR041667">
    <property type="entry name" value="Cupin_8"/>
</dbReference>
<evidence type="ECO:0000313" key="5">
    <source>
        <dbReference type="Proteomes" id="UP000002038"/>
    </source>
</evidence>
<gene>
    <name evidence="4" type="ORF">BDBG_01891</name>
</gene>
<keyword evidence="5" id="KW-1185">Reference proteome</keyword>
<dbReference type="Pfam" id="PF13621">
    <property type="entry name" value="Cupin_8"/>
    <property type="match status" value="1"/>
</dbReference>
<dbReference type="EMBL" id="GG657450">
    <property type="protein sequence ID" value="OAT05501.1"/>
    <property type="molecule type" value="Genomic_DNA"/>
</dbReference>
<evidence type="ECO:0000259" key="3">
    <source>
        <dbReference type="PROSITE" id="PS51184"/>
    </source>
</evidence>
<dbReference type="InterPro" id="IPR050910">
    <property type="entry name" value="JMJD6_ArgDemeth/LysHydrox"/>
</dbReference>
<dbReference type="Proteomes" id="UP000002038">
    <property type="component" value="Unassembled WGS sequence"/>
</dbReference>
<dbReference type="Gene3D" id="2.60.120.650">
    <property type="entry name" value="Cupin"/>
    <property type="match status" value="1"/>
</dbReference>
<dbReference type="OrthoDB" id="424465at2759"/>